<evidence type="ECO:0000313" key="1">
    <source>
        <dbReference type="EnsemblMetazoa" id="XP_022659407"/>
    </source>
</evidence>
<proteinExistence type="predicted"/>
<dbReference type="AlphaFoldDB" id="A0A7M7JZF5"/>
<reference evidence="1" key="1">
    <citation type="submission" date="2021-01" db="UniProtKB">
        <authorList>
            <consortium name="EnsemblMetazoa"/>
        </authorList>
    </citation>
    <scope>IDENTIFICATION</scope>
</reference>
<protein>
    <submittedName>
        <fullName evidence="1">Uncharacterized protein</fullName>
    </submittedName>
</protein>
<dbReference type="EnsemblMetazoa" id="XM_022803671">
    <property type="protein sequence ID" value="XP_022659406"/>
    <property type="gene ID" value="LOC111249609"/>
</dbReference>
<sequence>MSQRKSAQVFCIGPMTAFADHMECYECTWDAYHKVDSAARKQKQKELQDFGKMSYPLKWMLPNSTFFGNEAISTYPEKADLERLCSKCSLGPSTVCVKWKFFTSVKNNPLNVTWGCVSSVERGCFEEKAAKDLYKEAIRTHEMSPIVVGIVKCTYRKGTRPSLSDSREIQGISVVLVGVCSSVHWITHGTATLCAATG</sequence>
<organism evidence="1 2">
    <name type="scientific">Varroa destructor</name>
    <name type="common">Honeybee mite</name>
    <dbReference type="NCBI Taxonomy" id="109461"/>
    <lineage>
        <taxon>Eukaryota</taxon>
        <taxon>Metazoa</taxon>
        <taxon>Ecdysozoa</taxon>
        <taxon>Arthropoda</taxon>
        <taxon>Chelicerata</taxon>
        <taxon>Arachnida</taxon>
        <taxon>Acari</taxon>
        <taxon>Parasitiformes</taxon>
        <taxon>Mesostigmata</taxon>
        <taxon>Gamasina</taxon>
        <taxon>Dermanyssoidea</taxon>
        <taxon>Varroidae</taxon>
        <taxon>Varroa</taxon>
    </lineage>
</organism>
<dbReference type="RefSeq" id="XP_022659406.1">
    <property type="nucleotide sequence ID" value="XM_022803671.1"/>
</dbReference>
<evidence type="ECO:0000313" key="2">
    <source>
        <dbReference type="Proteomes" id="UP000594260"/>
    </source>
</evidence>
<accession>A0A7M7JZF5</accession>
<dbReference type="InParanoid" id="A0A7M7JZF5"/>
<dbReference type="KEGG" id="vde:111249609"/>
<dbReference type="GeneID" id="111249609"/>
<name>A0A7M7JZF5_VARDE</name>
<dbReference type="Proteomes" id="UP000594260">
    <property type="component" value="Unplaced"/>
</dbReference>
<keyword evidence="2" id="KW-1185">Reference proteome</keyword>
<dbReference type="EnsemblMetazoa" id="XM_022803672">
    <property type="protein sequence ID" value="XP_022659407"/>
    <property type="gene ID" value="LOC111249609"/>
</dbReference>
<dbReference type="RefSeq" id="XP_022659407.1">
    <property type="nucleotide sequence ID" value="XM_022803672.1"/>
</dbReference>
<dbReference type="OrthoDB" id="6502456at2759"/>